<keyword evidence="2" id="KW-1185">Reference proteome</keyword>
<dbReference type="Pfam" id="PF11185">
    <property type="entry name" value="DUF2971"/>
    <property type="match status" value="1"/>
</dbReference>
<proteinExistence type="predicted"/>
<dbReference type="Proteomes" id="UP001501243">
    <property type="component" value="Unassembled WGS sequence"/>
</dbReference>
<dbReference type="EMBL" id="BAABGQ010000002">
    <property type="protein sequence ID" value="GAA4493263.1"/>
    <property type="molecule type" value="Genomic_DNA"/>
</dbReference>
<name>A0ABP8PW79_9BACT</name>
<sequence>MNKQFESQISENPRPSDGLPNTIYKYRNWANEYNQKILTNREIYFSAADDFNDPFDSKFPIRYDLIGDDELKQRLTNSYLHGNTNASQKEVEEQVLMAFNNLRNTDYLNDLHERKYAANNEVIGVFSLTTQPTNILMWSHYSNSHRGFVVGFDTDSLFTDIQCTILPINYQNEYPSIPPGLGTEEGPLEIYGVYGTKSGLWEYEDEVRMIKVHGAKKTFQYKPETLKEIILGCKISEEHRDEVLGVARSFPDVKVYQASMSKTAFELDIQLINYR</sequence>
<evidence type="ECO:0000313" key="1">
    <source>
        <dbReference type="EMBL" id="GAA4493263.1"/>
    </source>
</evidence>
<gene>
    <name evidence="1" type="ORF">GCM10023172_01630</name>
</gene>
<comment type="caution">
    <text evidence="1">The sequence shown here is derived from an EMBL/GenBank/DDBJ whole genome shotgun (WGS) entry which is preliminary data.</text>
</comment>
<dbReference type="RefSeq" id="WP_208133388.1">
    <property type="nucleotide sequence ID" value="NZ_BAABGQ010000002.1"/>
</dbReference>
<dbReference type="InterPro" id="IPR021352">
    <property type="entry name" value="DUF2971"/>
</dbReference>
<reference evidence="2" key="1">
    <citation type="journal article" date="2019" name="Int. J. Syst. Evol. Microbiol.">
        <title>The Global Catalogue of Microorganisms (GCM) 10K type strain sequencing project: providing services to taxonomists for standard genome sequencing and annotation.</title>
        <authorList>
            <consortium name="The Broad Institute Genomics Platform"/>
            <consortium name="The Broad Institute Genome Sequencing Center for Infectious Disease"/>
            <person name="Wu L."/>
            <person name="Ma J."/>
        </authorList>
    </citation>
    <scope>NUCLEOTIDE SEQUENCE [LARGE SCALE GENOMIC DNA]</scope>
    <source>
        <strain evidence="2">JCM 17841</strain>
    </source>
</reference>
<organism evidence="1 2">
    <name type="scientific">Hymenobacter ginsengisoli</name>
    <dbReference type="NCBI Taxonomy" id="1051626"/>
    <lineage>
        <taxon>Bacteria</taxon>
        <taxon>Pseudomonadati</taxon>
        <taxon>Bacteroidota</taxon>
        <taxon>Cytophagia</taxon>
        <taxon>Cytophagales</taxon>
        <taxon>Hymenobacteraceae</taxon>
        <taxon>Hymenobacter</taxon>
    </lineage>
</organism>
<protein>
    <submittedName>
        <fullName evidence="1">DUF2971 domain-containing protein</fullName>
    </submittedName>
</protein>
<accession>A0ABP8PW79</accession>
<evidence type="ECO:0000313" key="2">
    <source>
        <dbReference type="Proteomes" id="UP001501243"/>
    </source>
</evidence>